<dbReference type="InterPro" id="IPR015500">
    <property type="entry name" value="Peptidase_S8_subtilisin-rel"/>
</dbReference>
<feature type="domain" description="Peptidase S8/S53" evidence="6">
    <location>
        <begin position="132"/>
        <end position="425"/>
    </location>
</feature>
<dbReference type="PANTHER" id="PTHR43806:SF65">
    <property type="entry name" value="SERINE PROTEASE APRX"/>
    <property type="match status" value="1"/>
</dbReference>
<evidence type="ECO:0000256" key="4">
    <source>
        <dbReference type="ARBA" id="ARBA00022825"/>
    </source>
</evidence>
<feature type="active site" description="Charge relay system" evidence="5">
    <location>
        <position position="141"/>
    </location>
</feature>
<name>A0ABQ6GZ55_9GAMM</name>
<organism evidence="7 8">
    <name type="scientific">Thalassotalea insulae</name>
    <dbReference type="NCBI Taxonomy" id="2056778"/>
    <lineage>
        <taxon>Bacteria</taxon>
        <taxon>Pseudomonadati</taxon>
        <taxon>Pseudomonadota</taxon>
        <taxon>Gammaproteobacteria</taxon>
        <taxon>Alteromonadales</taxon>
        <taxon>Colwelliaceae</taxon>
        <taxon>Thalassotalea</taxon>
    </lineage>
</organism>
<dbReference type="EMBL" id="BSST01000001">
    <property type="protein sequence ID" value="GLX79891.1"/>
    <property type="molecule type" value="Genomic_DNA"/>
</dbReference>
<dbReference type="InterPro" id="IPR050131">
    <property type="entry name" value="Peptidase_S8_subtilisin-like"/>
</dbReference>
<sequence length="589" mass="63361">MLFSPLKKITISLSLFAIIGISVGVQQSNQTPDSEEQRQSYIVSAENLSVLRENFAQQNIKPSHILPVINALAVELNAEELAQLNRQQDVKVTRNHKVSLSGKGWGRRKWQPTSDVVDYISADGAHAAANFGDNITIGFLDTGLEQLSGLSSDLYGRDKFWGTYDAINNSLSNYGGEESGHGTHVASIAVNSDYDAYGKIYGVAPNASLVGIKAFDGEGKATYADVIRGIDWAIQVKDQINLRVLNMSFSGPVRSYYWDDPLNQAVMKAWQAGIVVVASAGNKGPDPMSIGVPGNVPYIITVGAMTDSYSKSYFEDDRLATFSSAGPTVESFVKPEILAPGGHLSGLMALDSQIVTEHPEFHDGGRYFEMSGTSQAAAVVSGVVALMLNQDPLLTPDDVKCRLVENAQMAMNSSGELAYSVFQQGAGVINVANTLNSTSLDCANVNMDIAQDLAGTAHYYGPANVDEQGNFFIEGMSNLYQWSVSDELDSDGGLIWKNNLGTDGGLIWKNSLGTDGGLIWKNSVGVDGGLIWKNSLGTDGGLIWKNSLDTDGGLIWKNSLDTDGGLIWKNSVEFNSAEPIAVNNWVEQQ</sequence>
<dbReference type="CDD" id="cd07487">
    <property type="entry name" value="Peptidases_S8_1"/>
    <property type="match status" value="1"/>
</dbReference>
<keyword evidence="2 5" id="KW-0645">Protease</keyword>
<evidence type="ECO:0000259" key="6">
    <source>
        <dbReference type="Pfam" id="PF00082"/>
    </source>
</evidence>
<dbReference type="InterPro" id="IPR036852">
    <property type="entry name" value="Peptidase_S8/S53_dom_sf"/>
</dbReference>
<dbReference type="Pfam" id="PF00082">
    <property type="entry name" value="Peptidase_S8"/>
    <property type="match status" value="1"/>
</dbReference>
<evidence type="ECO:0000256" key="1">
    <source>
        <dbReference type="ARBA" id="ARBA00011073"/>
    </source>
</evidence>
<dbReference type="PROSITE" id="PS51892">
    <property type="entry name" value="SUBTILASE"/>
    <property type="match status" value="1"/>
</dbReference>
<keyword evidence="3 5" id="KW-0378">Hydrolase</keyword>
<evidence type="ECO:0000256" key="5">
    <source>
        <dbReference type="PROSITE-ProRule" id="PRU01240"/>
    </source>
</evidence>
<dbReference type="RefSeq" id="WP_284245837.1">
    <property type="nucleotide sequence ID" value="NZ_BSST01000001.1"/>
</dbReference>
<feature type="active site" description="Charge relay system" evidence="5">
    <location>
        <position position="181"/>
    </location>
</feature>
<dbReference type="PRINTS" id="PR00723">
    <property type="entry name" value="SUBTILISIN"/>
</dbReference>
<dbReference type="PANTHER" id="PTHR43806">
    <property type="entry name" value="PEPTIDASE S8"/>
    <property type="match status" value="1"/>
</dbReference>
<reference evidence="7 8" key="1">
    <citation type="submission" date="2023-03" db="EMBL/GenBank/DDBJ databases">
        <title>Draft genome sequence of Thalassotalea insulae KCTC 62186T.</title>
        <authorList>
            <person name="Sawabe T."/>
        </authorList>
    </citation>
    <scope>NUCLEOTIDE SEQUENCE [LARGE SCALE GENOMIC DNA]</scope>
    <source>
        <strain evidence="7 8">KCTC 62186</strain>
    </source>
</reference>
<dbReference type="Gene3D" id="3.40.50.200">
    <property type="entry name" value="Peptidase S8/S53 domain"/>
    <property type="match status" value="1"/>
</dbReference>
<dbReference type="InterPro" id="IPR000209">
    <property type="entry name" value="Peptidase_S8/S53_dom"/>
</dbReference>
<keyword evidence="4 5" id="KW-0720">Serine protease</keyword>
<gene>
    <name evidence="7" type="ORF">tinsulaeT_32310</name>
</gene>
<comment type="caution">
    <text evidence="7">The sequence shown here is derived from an EMBL/GenBank/DDBJ whole genome shotgun (WGS) entry which is preliminary data.</text>
</comment>
<evidence type="ECO:0000256" key="2">
    <source>
        <dbReference type="ARBA" id="ARBA00022670"/>
    </source>
</evidence>
<proteinExistence type="inferred from homology"/>
<dbReference type="Proteomes" id="UP001157186">
    <property type="component" value="Unassembled WGS sequence"/>
</dbReference>
<accession>A0ABQ6GZ55</accession>
<comment type="similarity">
    <text evidence="1 5">Belongs to the peptidase S8 family.</text>
</comment>
<evidence type="ECO:0000256" key="3">
    <source>
        <dbReference type="ARBA" id="ARBA00022801"/>
    </source>
</evidence>
<protein>
    <recommendedName>
        <fullName evidence="6">Peptidase S8/S53 domain-containing protein</fullName>
    </recommendedName>
</protein>
<dbReference type="SUPFAM" id="SSF52743">
    <property type="entry name" value="Subtilisin-like"/>
    <property type="match status" value="1"/>
</dbReference>
<evidence type="ECO:0000313" key="7">
    <source>
        <dbReference type="EMBL" id="GLX79891.1"/>
    </source>
</evidence>
<evidence type="ECO:0000313" key="8">
    <source>
        <dbReference type="Proteomes" id="UP001157186"/>
    </source>
</evidence>
<keyword evidence="8" id="KW-1185">Reference proteome</keyword>
<feature type="active site" description="Charge relay system" evidence="5">
    <location>
        <position position="374"/>
    </location>
</feature>